<dbReference type="EMBL" id="AAAB01008948">
    <property type="status" value="NOT_ANNOTATED_CDS"/>
    <property type="molecule type" value="Genomic_DNA"/>
</dbReference>
<dbReference type="GO" id="GO:0005615">
    <property type="term" value="C:extracellular space"/>
    <property type="evidence" value="ECO:0000318"/>
    <property type="project" value="GO_Central"/>
</dbReference>
<reference evidence="3" key="3">
    <citation type="submission" date="2021-01" db="UniProtKB">
        <authorList>
            <consortium name="EnsemblMetazoa"/>
        </authorList>
    </citation>
    <scope>IDENTIFICATION</scope>
    <source>
        <strain evidence="3">PEST</strain>
    </source>
</reference>
<sequence>MFLCADMTCTIRNWSPSEEGSFLLCHIPNETYLLKLINLKTNTFNFDTVNRAINNVIEVEIERSSVQKVVMPSAATISRLKLKQTYLSDITLEVGNEWLSFLTITDSRMKSVPATMAHLVVLEMLEISKSSIETVNLNLFSKLTHLRHLNLCDNKILFLHLSDAAEGNFAQLRDLFLSGNLLTTIDLRWFSNMKLLQTLDLHRNRIRRMQGALVSNSLKFLDLSENRIETLNCCEWNITSLNRFMLSSNELVTLPSCLPLTMPNVMYLILQRNALTDGNSWYNLFTLERLFQLDISYNRLTKAVFDNVSLSLSILGLQNNNIKVLSVPAADYGLNILASFNSIDTFDIKSLSPNVTSLEMLGNPIDCTFDRARMLIGQEPVCCIRNTSQILN</sequence>
<keyword evidence="2" id="KW-0677">Repeat</keyword>
<dbReference type="VEuPathDB" id="VectorBase:AGAMI1_013490"/>
<dbReference type="InterPro" id="IPR003591">
    <property type="entry name" value="Leu-rich_rpt_typical-subtyp"/>
</dbReference>
<dbReference type="AlphaFoldDB" id="A0A1S4GMK9"/>
<evidence type="ECO:0000313" key="3">
    <source>
        <dbReference type="EnsemblMetazoa" id="AGAP004941-PA"/>
    </source>
</evidence>
<dbReference type="PANTHER" id="PTHR45617">
    <property type="entry name" value="LEUCINE RICH REPEAT FAMILY PROTEIN"/>
    <property type="match status" value="1"/>
</dbReference>
<dbReference type="InterPro" id="IPR032675">
    <property type="entry name" value="LRR_dom_sf"/>
</dbReference>
<reference evidence="3 4" key="2">
    <citation type="journal article" date="2004" name="Trends Parasitol.">
        <title>The Anopheles gambiae genome: an update.</title>
        <authorList>
            <person name="Mongin E."/>
            <person name="Louis C."/>
            <person name="Holt R.A."/>
            <person name="Birney E."/>
            <person name="Collins F.H."/>
        </authorList>
    </citation>
    <scope>NUCLEOTIDE SEQUENCE [LARGE SCALE GENOMIC DNA]</scope>
    <source>
        <strain evidence="3 4">PEST</strain>
    </source>
</reference>
<dbReference type="Proteomes" id="UP000007062">
    <property type="component" value="Chromosome 2L"/>
</dbReference>
<evidence type="ECO:0000256" key="1">
    <source>
        <dbReference type="ARBA" id="ARBA00022614"/>
    </source>
</evidence>
<dbReference type="Pfam" id="PF13855">
    <property type="entry name" value="LRR_8"/>
    <property type="match status" value="2"/>
</dbReference>
<keyword evidence="1" id="KW-0433">Leucine-rich repeat</keyword>
<dbReference type="HOGENOM" id="CLU_714171_0_0_1"/>
<organism evidence="3 4">
    <name type="scientific">Anopheles gambiae</name>
    <name type="common">African malaria mosquito</name>
    <dbReference type="NCBI Taxonomy" id="7165"/>
    <lineage>
        <taxon>Eukaryota</taxon>
        <taxon>Metazoa</taxon>
        <taxon>Ecdysozoa</taxon>
        <taxon>Arthropoda</taxon>
        <taxon>Hexapoda</taxon>
        <taxon>Insecta</taxon>
        <taxon>Pterygota</taxon>
        <taxon>Neoptera</taxon>
        <taxon>Endopterygota</taxon>
        <taxon>Diptera</taxon>
        <taxon>Nematocera</taxon>
        <taxon>Culicoidea</taxon>
        <taxon>Culicidae</taxon>
        <taxon>Anophelinae</taxon>
        <taxon>Anopheles</taxon>
    </lineage>
</organism>
<evidence type="ECO:0000256" key="2">
    <source>
        <dbReference type="ARBA" id="ARBA00022737"/>
    </source>
</evidence>
<protein>
    <submittedName>
        <fullName evidence="3">Uncharacterized protein</fullName>
    </submittedName>
</protein>
<dbReference type="InterPro" id="IPR001611">
    <property type="entry name" value="Leu-rich_rpt"/>
</dbReference>
<reference evidence="3 4" key="1">
    <citation type="journal article" date="2002" name="Science">
        <title>The genome sequence of the malaria mosquito Anopheles gambiae.</title>
        <authorList>
            <person name="Holt R.A."/>
            <person name="Subramanian G.M."/>
            <person name="Halpern A."/>
            <person name="Sutton G.G."/>
            <person name="Charlab R."/>
            <person name="Nusskern D.R."/>
            <person name="Wincker P."/>
            <person name="Clark A.G."/>
            <person name="Ribeiro J.M."/>
            <person name="Wides R."/>
            <person name="Salzberg S.L."/>
            <person name="Loftus B."/>
            <person name="Yandell M."/>
            <person name="Majoros W.H."/>
            <person name="Rusch D.B."/>
            <person name="Lai Z."/>
            <person name="Kraft C.L."/>
            <person name="Abril J.F."/>
            <person name="Anthouard V."/>
            <person name="Arensburger P."/>
            <person name="Atkinson P.W."/>
            <person name="Baden H."/>
            <person name="de Berardinis V."/>
            <person name="Baldwin D."/>
            <person name="Benes V."/>
            <person name="Biedler J."/>
            <person name="Blass C."/>
            <person name="Bolanos R."/>
            <person name="Boscus D."/>
            <person name="Barnstead M."/>
            <person name="Cai S."/>
            <person name="Center A."/>
            <person name="Chaturverdi K."/>
            <person name="Christophides G.K."/>
            <person name="Chrystal M.A."/>
            <person name="Clamp M."/>
            <person name="Cravchik A."/>
            <person name="Curwen V."/>
            <person name="Dana A."/>
            <person name="Delcher A."/>
            <person name="Dew I."/>
            <person name="Evans C.A."/>
            <person name="Flanigan M."/>
            <person name="Grundschober-Freimoser A."/>
            <person name="Friedli L."/>
            <person name="Gu Z."/>
            <person name="Guan P."/>
            <person name="Guigo R."/>
            <person name="Hillenmeyer M.E."/>
            <person name="Hladun S.L."/>
            <person name="Hogan J.R."/>
            <person name="Hong Y.S."/>
            <person name="Hoover J."/>
            <person name="Jaillon O."/>
            <person name="Ke Z."/>
            <person name="Kodira C."/>
            <person name="Kokoza E."/>
            <person name="Koutsos A."/>
            <person name="Letunic I."/>
            <person name="Levitsky A."/>
            <person name="Liang Y."/>
            <person name="Lin J.J."/>
            <person name="Lobo N.F."/>
            <person name="Lopez J.R."/>
            <person name="Malek J.A."/>
            <person name="McIntosh T.C."/>
            <person name="Meister S."/>
            <person name="Miller J."/>
            <person name="Mobarry C."/>
            <person name="Mongin E."/>
            <person name="Murphy S.D."/>
            <person name="O'Brochta D.A."/>
            <person name="Pfannkoch C."/>
            <person name="Qi R."/>
            <person name="Regier M.A."/>
            <person name="Remington K."/>
            <person name="Shao H."/>
            <person name="Sharakhova M.V."/>
            <person name="Sitter C.D."/>
            <person name="Shetty J."/>
            <person name="Smith T.J."/>
            <person name="Strong R."/>
            <person name="Sun J."/>
            <person name="Thomasova D."/>
            <person name="Ton L.Q."/>
            <person name="Topalis P."/>
            <person name="Tu Z."/>
            <person name="Unger M.F."/>
            <person name="Walenz B."/>
            <person name="Wang A."/>
            <person name="Wang J."/>
            <person name="Wang M."/>
            <person name="Wang X."/>
            <person name="Woodford K.J."/>
            <person name="Wortman J.R."/>
            <person name="Wu M."/>
            <person name="Yao A."/>
            <person name="Zdobnov E.M."/>
            <person name="Zhang H."/>
            <person name="Zhao Q."/>
            <person name="Zhao S."/>
            <person name="Zhu S.C."/>
            <person name="Zhimulev I."/>
            <person name="Coluzzi M."/>
            <person name="della Torre A."/>
            <person name="Roth C.W."/>
            <person name="Louis C."/>
            <person name="Kalush F."/>
            <person name="Mural R.J."/>
            <person name="Myers E.W."/>
            <person name="Adams M.D."/>
            <person name="Smith H.O."/>
            <person name="Broder S."/>
            <person name="Gardner M.J."/>
            <person name="Fraser C.M."/>
            <person name="Birney E."/>
            <person name="Bork P."/>
            <person name="Brey P.T."/>
            <person name="Venter J.C."/>
            <person name="Weissenbach J."/>
            <person name="Kafatos F.C."/>
            <person name="Collins F.H."/>
            <person name="Hoffman S.L."/>
        </authorList>
    </citation>
    <scope>NUCLEOTIDE SEQUENCE [LARGE SCALE GENOMIC DNA]</scope>
    <source>
        <strain evidence="3 4">PEST</strain>
    </source>
</reference>
<dbReference type="PANTHER" id="PTHR45617:SF169">
    <property type="entry name" value="LRRCT DOMAIN-CONTAINING PROTEIN"/>
    <property type="match status" value="1"/>
</dbReference>
<dbReference type="SUPFAM" id="SSF52058">
    <property type="entry name" value="L domain-like"/>
    <property type="match status" value="1"/>
</dbReference>
<evidence type="ECO:0000313" key="4">
    <source>
        <dbReference type="Proteomes" id="UP000007062"/>
    </source>
</evidence>
<accession>A0A1S4GMK9</accession>
<dbReference type="SMART" id="SM00369">
    <property type="entry name" value="LRR_TYP"/>
    <property type="match status" value="4"/>
</dbReference>
<dbReference type="EnsemblMetazoa" id="AGAP004941-RA">
    <property type="protein sequence ID" value="AGAP004941-PA"/>
    <property type="gene ID" value="AGAP004941"/>
</dbReference>
<keyword evidence="4" id="KW-1185">Reference proteome</keyword>
<name>A0A1S4GMK9_ANOGA</name>
<dbReference type="Gene3D" id="3.80.10.10">
    <property type="entry name" value="Ribonuclease Inhibitor"/>
    <property type="match status" value="2"/>
</dbReference>
<proteinExistence type="predicted"/>